<dbReference type="InParanoid" id="A0A200QZF7"/>
<dbReference type="OMA" id="FWFNLLY"/>
<evidence type="ECO:0000256" key="1">
    <source>
        <dbReference type="SAM" id="Phobius"/>
    </source>
</evidence>
<dbReference type="EMBL" id="MVGT01000732">
    <property type="protein sequence ID" value="OVA15828.1"/>
    <property type="molecule type" value="Genomic_DNA"/>
</dbReference>
<accession>A0A200QZF7</accession>
<dbReference type="InterPro" id="IPR029058">
    <property type="entry name" value="AB_hydrolase_fold"/>
</dbReference>
<gene>
    <name evidence="3" type="ORF">BVC80_1825g77</name>
</gene>
<dbReference type="AlphaFoldDB" id="A0A200QZF7"/>
<dbReference type="PANTHER" id="PTHR46086:SF4">
    <property type="entry name" value="ALPHA_BETA-HYDROLASES SUPERFAMILY PROTEIN"/>
    <property type="match status" value="1"/>
</dbReference>
<dbReference type="OrthoDB" id="438440at2759"/>
<dbReference type="Pfam" id="PF01764">
    <property type="entry name" value="Lipase_3"/>
    <property type="match status" value="1"/>
</dbReference>
<dbReference type="GO" id="GO:0006629">
    <property type="term" value="P:lipid metabolic process"/>
    <property type="evidence" value="ECO:0007669"/>
    <property type="project" value="InterPro"/>
</dbReference>
<dbReference type="CDD" id="cd00519">
    <property type="entry name" value="Lipase_3"/>
    <property type="match status" value="1"/>
</dbReference>
<dbReference type="InterPro" id="IPR002921">
    <property type="entry name" value="Fungal_lipase-type"/>
</dbReference>
<feature type="domain" description="Fungal lipase-type" evidence="2">
    <location>
        <begin position="192"/>
        <end position="352"/>
    </location>
</feature>
<dbReference type="PANTHER" id="PTHR46086">
    <property type="entry name" value="ALPHA/BETA-HYDROLASES SUPERFAMILY PROTEIN"/>
    <property type="match status" value="1"/>
</dbReference>
<dbReference type="Proteomes" id="UP000195402">
    <property type="component" value="Unassembled WGS sequence"/>
</dbReference>
<proteinExistence type="predicted"/>
<dbReference type="SUPFAM" id="SSF53474">
    <property type="entry name" value="alpha/beta-Hydrolases"/>
    <property type="match status" value="1"/>
</dbReference>
<feature type="transmembrane region" description="Helical" evidence="1">
    <location>
        <begin position="61"/>
        <end position="87"/>
    </location>
</feature>
<dbReference type="GO" id="GO:0004806">
    <property type="term" value="F:triacylglycerol lipase activity"/>
    <property type="evidence" value="ECO:0007669"/>
    <property type="project" value="InterPro"/>
</dbReference>
<dbReference type="Gene3D" id="3.40.50.1820">
    <property type="entry name" value="alpha/beta hydrolase"/>
    <property type="match status" value="1"/>
</dbReference>
<reference evidence="3 4" key="1">
    <citation type="journal article" date="2017" name="Mol. Plant">
        <title>The Genome of Medicinal Plant Macleaya cordata Provides New Insights into Benzylisoquinoline Alkaloids Metabolism.</title>
        <authorList>
            <person name="Liu X."/>
            <person name="Liu Y."/>
            <person name="Huang P."/>
            <person name="Ma Y."/>
            <person name="Qing Z."/>
            <person name="Tang Q."/>
            <person name="Cao H."/>
            <person name="Cheng P."/>
            <person name="Zheng Y."/>
            <person name="Yuan Z."/>
            <person name="Zhou Y."/>
            <person name="Liu J."/>
            <person name="Tang Z."/>
            <person name="Zhuo Y."/>
            <person name="Zhang Y."/>
            <person name="Yu L."/>
            <person name="Huang J."/>
            <person name="Yang P."/>
            <person name="Peng Q."/>
            <person name="Zhang J."/>
            <person name="Jiang W."/>
            <person name="Zhang Z."/>
            <person name="Lin K."/>
            <person name="Ro D.K."/>
            <person name="Chen X."/>
            <person name="Xiong X."/>
            <person name="Shang Y."/>
            <person name="Huang S."/>
            <person name="Zeng J."/>
        </authorList>
    </citation>
    <scope>NUCLEOTIDE SEQUENCE [LARGE SCALE GENOMIC DNA]</scope>
    <source>
        <strain evidence="4">cv. BLH2017</strain>
        <tissue evidence="3">Root</tissue>
    </source>
</reference>
<evidence type="ECO:0000313" key="4">
    <source>
        <dbReference type="Proteomes" id="UP000195402"/>
    </source>
</evidence>
<organism evidence="3 4">
    <name type="scientific">Macleaya cordata</name>
    <name type="common">Five-seeded plume-poppy</name>
    <name type="synonym">Bocconia cordata</name>
    <dbReference type="NCBI Taxonomy" id="56857"/>
    <lineage>
        <taxon>Eukaryota</taxon>
        <taxon>Viridiplantae</taxon>
        <taxon>Streptophyta</taxon>
        <taxon>Embryophyta</taxon>
        <taxon>Tracheophyta</taxon>
        <taxon>Spermatophyta</taxon>
        <taxon>Magnoliopsida</taxon>
        <taxon>Ranunculales</taxon>
        <taxon>Papaveraceae</taxon>
        <taxon>Papaveroideae</taxon>
        <taxon>Macleaya</taxon>
    </lineage>
</organism>
<sequence>MAMAVEEGEQDHKFCNEYFVMNPKDGGFWDLFGLLFSCNVEQNKYVDCTEGLKVMGLRRRWILVISILAQKILLFFATPLAWIGLVFETLLNLVLDDSNLATLLLNLLRGKLVLPDKTSAAYRSSIGNIDTRLELDETIKPGDSRYCGALSAMAAKLSYETEITGRWSFSISMIFGMAFMFQDKMEDPELIVVAFRGTEPFDADAWITDVEISWYDFESLGKVHGGFMKALGLQKGKGWPKEIEQKENDKRLYAYYTVREKLREILKKNEKAKVIVTGHSLGGALATLFPAVLALHKEDWILKRFEGVYTFGQPRVGDEKLGEHMTKQFKDHDVKYFRYVYCNDMVPRLPYDDKTLLFKHFGTCIYFNSFYQGQVVVEEPNKNYFSLVRTVPMMLNANWEMLRSFIIGYMKGPCYCEGWFLRLFRAVGLLVPGLSAHGPQDYVNASRLGFTLLPLQLPDPTPEGPKIN</sequence>
<protein>
    <submittedName>
        <fullName evidence="3">Lipase</fullName>
    </submittedName>
</protein>
<dbReference type="InterPro" id="IPR044819">
    <property type="entry name" value="OBL-like"/>
</dbReference>
<keyword evidence="1" id="KW-0472">Membrane</keyword>
<keyword evidence="4" id="KW-1185">Reference proteome</keyword>
<keyword evidence="1" id="KW-0812">Transmembrane</keyword>
<keyword evidence="1" id="KW-1133">Transmembrane helix</keyword>
<name>A0A200QZF7_MACCD</name>
<evidence type="ECO:0000313" key="3">
    <source>
        <dbReference type="EMBL" id="OVA15828.1"/>
    </source>
</evidence>
<evidence type="ECO:0000259" key="2">
    <source>
        <dbReference type="Pfam" id="PF01764"/>
    </source>
</evidence>
<comment type="caution">
    <text evidence="3">The sequence shown here is derived from an EMBL/GenBank/DDBJ whole genome shotgun (WGS) entry which is preliminary data.</text>
</comment>